<feature type="domain" description="Clp1 P-loop" evidence="6">
    <location>
        <begin position="188"/>
        <end position="329"/>
    </location>
</feature>
<reference evidence="7" key="1">
    <citation type="submission" date="2020-06" db="EMBL/GenBank/DDBJ databases">
        <title>Draft genome of Bugula neritina, a colonial animal packing powerful symbionts and potential medicines.</title>
        <authorList>
            <person name="Rayko M."/>
        </authorList>
    </citation>
    <scope>NUCLEOTIDE SEQUENCE [LARGE SCALE GENOMIC DNA]</scope>
    <source>
        <strain evidence="7">Kwan_BN1</strain>
    </source>
</reference>
<dbReference type="Proteomes" id="UP000593567">
    <property type="component" value="Unassembled WGS sequence"/>
</dbReference>
<dbReference type="GO" id="GO:0005634">
    <property type="term" value="C:nucleus"/>
    <property type="evidence" value="ECO:0007669"/>
    <property type="project" value="TreeGrafter"/>
</dbReference>
<evidence type="ECO:0000256" key="1">
    <source>
        <dbReference type="ARBA" id="ARBA00011003"/>
    </source>
</evidence>
<dbReference type="SUPFAM" id="SSF52540">
    <property type="entry name" value="P-loop containing nucleoside triphosphate hydrolases"/>
    <property type="match status" value="1"/>
</dbReference>
<evidence type="ECO:0000256" key="3">
    <source>
        <dbReference type="ARBA" id="ARBA00022741"/>
    </source>
</evidence>
<dbReference type="OrthoDB" id="2405412at2759"/>
<accession>A0A7J7KAX4</accession>
<evidence type="ECO:0000256" key="4">
    <source>
        <dbReference type="ARBA" id="ARBA00022777"/>
    </source>
</evidence>
<keyword evidence="3" id="KW-0547">Nucleotide-binding</keyword>
<evidence type="ECO:0000313" key="8">
    <source>
        <dbReference type="Proteomes" id="UP000593567"/>
    </source>
</evidence>
<keyword evidence="2" id="KW-0808">Transferase</keyword>
<evidence type="ECO:0000256" key="2">
    <source>
        <dbReference type="ARBA" id="ARBA00022679"/>
    </source>
</evidence>
<keyword evidence="4" id="KW-0418">Kinase</keyword>
<dbReference type="Gene3D" id="3.40.50.300">
    <property type="entry name" value="P-loop containing nucleotide triphosphate hydrolases"/>
    <property type="match status" value="1"/>
</dbReference>
<keyword evidence="5" id="KW-0067">ATP-binding</keyword>
<dbReference type="GO" id="GO:0000448">
    <property type="term" value="P:cleavage in ITS2 between 5.8S rRNA and LSU-rRNA of tricistronic rRNA transcript (SSU-rRNA, 5.8S rRNA, LSU-rRNA)"/>
    <property type="evidence" value="ECO:0007669"/>
    <property type="project" value="TreeGrafter"/>
</dbReference>
<organism evidence="7 8">
    <name type="scientific">Bugula neritina</name>
    <name type="common">Brown bryozoan</name>
    <name type="synonym">Sertularia neritina</name>
    <dbReference type="NCBI Taxonomy" id="10212"/>
    <lineage>
        <taxon>Eukaryota</taxon>
        <taxon>Metazoa</taxon>
        <taxon>Spiralia</taxon>
        <taxon>Lophotrochozoa</taxon>
        <taxon>Bryozoa</taxon>
        <taxon>Gymnolaemata</taxon>
        <taxon>Cheilostomatida</taxon>
        <taxon>Flustrina</taxon>
        <taxon>Buguloidea</taxon>
        <taxon>Bugulidae</taxon>
        <taxon>Bugula</taxon>
    </lineage>
</organism>
<evidence type="ECO:0000259" key="6">
    <source>
        <dbReference type="Pfam" id="PF16575"/>
    </source>
</evidence>
<dbReference type="Pfam" id="PF16575">
    <property type="entry name" value="CLP1_P"/>
    <property type="match status" value="1"/>
</dbReference>
<evidence type="ECO:0000256" key="5">
    <source>
        <dbReference type="ARBA" id="ARBA00022840"/>
    </source>
</evidence>
<dbReference type="InterPro" id="IPR032319">
    <property type="entry name" value="CLP1_P"/>
</dbReference>
<protein>
    <submittedName>
        <fullName evidence="7">NOL9</fullName>
    </submittedName>
</protein>
<dbReference type="EMBL" id="VXIV02000881">
    <property type="protein sequence ID" value="KAF6035417.1"/>
    <property type="molecule type" value="Genomic_DNA"/>
</dbReference>
<comment type="caution">
    <text evidence="7">The sequence shown here is derived from an EMBL/GenBank/DDBJ whole genome shotgun (WGS) entry which is preliminary data.</text>
</comment>
<comment type="similarity">
    <text evidence="1">Belongs to the Clp1 family. NOL9/GRC3 subfamily.</text>
</comment>
<dbReference type="PANTHER" id="PTHR12755:SF3">
    <property type="entry name" value="POLYNUCLEOTIDE 5'-HYDROXYL-KINASE NOL9"/>
    <property type="match status" value="1"/>
</dbReference>
<sequence length="559" mass="61433">MQLSHSLKLWSLESNSWLVAFYHRVEIRGFVKLTSLSAEGYLQVHGYSLSSAESVEVISPPGYHNGVLEVSFTSEMPAEIPALEDIERAVGCHSISLPAVYDEVKQYLLQHPESALIHLQQVENPRLGPIMQLLPNVKMGDGFISLGESSYISEHGTEARYSATVHSALDHLVDRHSAGEPLCVVVCGAKNIGKSTLIKYIINKLLKLSKKGVAHLDCDPGQCEFSPPGTLTLHTVTSPLLGPAWYNVPVKVDNSKLYGAMSADIDPDGYLRCVRQLVQQYRSGDTKHLPLLVNTMGWTQGLGLHLLSATVAEVRPTHVIQLCSEGLSYHNFSELSVLNLSSHDMFIPSEISSTMHKFLDYELIPLVMSHIQKLKFESDVLRPILCRDLMTTSYMLKSSRPTSRIVNEITPYRVSMSNIALCFGAEPLPARLWSEAITMQVVVLCSAAPDVVADVEGSAYKTVTGDGAAALSVVGYGLVRAVDDCRQCLYVSTPLSPTHLARVNVLYKLHGSITPEMWFFQQVGWVSDGKGLPFVSKRLSGAGFVSTASAKYKFRKSKN</sequence>
<dbReference type="GO" id="GO:0051731">
    <property type="term" value="F:polynucleotide 5'-hydroxyl-kinase activity"/>
    <property type="evidence" value="ECO:0007669"/>
    <property type="project" value="InterPro"/>
</dbReference>
<dbReference type="InterPro" id="IPR027417">
    <property type="entry name" value="P-loop_NTPase"/>
</dbReference>
<name>A0A7J7KAX4_BUGNE</name>
<dbReference type="AlphaFoldDB" id="A0A7J7KAX4"/>
<gene>
    <name evidence="7" type="ORF">EB796_006277</name>
</gene>
<evidence type="ECO:0000313" key="7">
    <source>
        <dbReference type="EMBL" id="KAF6035417.1"/>
    </source>
</evidence>
<dbReference type="PANTHER" id="PTHR12755">
    <property type="entry name" value="CLEAVAGE/POLYADENYLATION FACTOR IA SUBUNIT CLP1P"/>
    <property type="match status" value="1"/>
</dbReference>
<dbReference type="GO" id="GO:0005524">
    <property type="term" value="F:ATP binding"/>
    <property type="evidence" value="ECO:0007669"/>
    <property type="project" value="UniProtKB-KW"/>
</dbReference>
<keyword evidence="8" id="KW-1185">Reference proteome</keyword>
<proteinExistence type="inferred from homology"/>
<dbReference type="InterPro" id="IPR045116">
    <property type="entry name" value="Clp1/Grc3"/>
</dbReference>